<dbReference type="Proteomes" id="UP000037836">
    <property type="component" value="Unassembled WGS sequence"/>
</dbReference>
<reference evidence="2 3" key="1">
    <citation type="submission" date="2015-10" db="EMBL/GenBank/DDBJ databases">
        <title>Comparative genomics and high-throughput reverse genetic screens identify a new phytobacterial MAMP and an Arabidopsis receptor required for immune elicitation.</title>
        <authorList>
            <person name="Mott G.A."/>
            <person name="Thakur S."/>
            <person name="Wang P.W."/>
            <person name="Desveaux D."/>
            <person name="Guttman D.S."/>
        </authorList>
    </citation>
    <scope>NUCLEOTIDE SEQUENCE [LARGE SCALE GENOMIC DNA]</scope>
    <source>
        <strain evidence="2 3">BR1</strain>
    </source>
</reference>
<feature type="region of interest" description="Disordered" evidence="1">
    <location>
        <begin position="73"/>
        <end position="118"/>
    </location>
</feature>
<keyword evidence="3" id="KW-1185">Reference proteome</keyword>
<gene>
    <name evidence="2" type="ORF">AC496_4470</name>
</gene>
<comment type="caution">
    <text evidence="2">The sequence shown here is derived from an EMBL/GenBank/DDBJ whole genome shotgun (WGS) entry which is preliminary data.</text>
</comment>
<evidence type="ECO:0000256" key="1">
    <source>
        <dbReference type="SAM" id="MobiDB-lite"/>
    </source>
</evidence>
<dbReference type="RefSeq" id="WP_004667003.1">
    <property type="nucleotide sequence ID" value="NZ_LGLM01000016.1"/>
</dbReference>
<protein>
    <submittedName>
        <fullName evidence="2">Uncharacterized protein</fullName>
    </submittedName>
</protein>
<sequence length="142" mass="15955">MVQETHDRLEALTELAQDNGVRSYTAQIRDLYDVIENALDSGVSRTVIHQKLVDTGLTISLRHFDQALYRIRKSKNRSGQVKHPLPEKSGSPSISTPALLSGDKIEPQANFRQSMKQIREEVENTDWAAVISNTNRSKTAKP</sequence>
<organism evidence="2 3">
    <name type="scientific">Pseudomonas savastanoi pv. glycinea</name>
    <name type="common">Pseudomonas syringae pv. glycinea</name>
    <dbReference type="NCBI Taxonomy" id="318"/>
    <lineage>
        <taxon>Bacteria</taxon>
        <taxon>Pseudomonadati</taxon>
        <taxon>Pseudomonadota</taxon>
        <taxon>Gammaproteobacteria</taxon>
        <taxon>Pseudomonadales</taxon>
        <taxon>Pseudomonadaceae</taxon>
        <taxon>Pseudomonas</taxon>
    </lineage>
</organism>
<dbReference type="EMBL" id="LGLO01000116">
    <property type="protein sequence ID" value="KPC38508.1"/>
    <property type="molecule type" value="Genomic_DNA"/>
</dbReference>
<evidence type="ECO:0000313" key="2">
    <source>
        <dbReference type="EMBL" id="KPC38508.1"/>
    </source>
</evidence>
<proteinExistence type="predicted"/>
<name>A0ABR5L3J5_PSESG</name>
<accession>A0ABR5L3J5</accession>
<evidence type="ECO:0000313" key="3">
    <source>
        <dbReference type="Proteomes" id="UP000037836"/>
    </source>
</evidence>